<gene>
    <name evidence="1" type="ORF">PMYSY11_3866</name>
</gene>
<proteinExistence type="predicted"/>
<reference evidence="1" key="1">
    <citation type="submission" date="2019-02" db="EMBL/GenBank/DDBJ databases">
        <authorList>
            <consortium name="Genoscope - CEA"/>
            <person name="William W."/>
        </authorList>
    </citation>
    <scope>NUCLEOTIDE SEQUENCE [LARGE SCALE GENOMIC DNA]</scope>
    <source>
        <strain evidence="1">YSy11</strain>
    </source>
</reference>
<organism evidence="1">
    <name type="scientific">Pseudomonas marincola</name>
    <dbReference type="NCBI Taxonomy" id="437900"/>
    <lineage>
        <taxon>Bacteria</taxon>
        <taxon>Pseudomonadati</taxon>
        <taxon>Pseudomonadota</taxon>
        <taxon>Gammaproteobacteria</taxon>
        <taxon>Pseudomonadales</taxon>
        <taxon>Pseudomonadaceae</taxon>
        <taxon>Pseudomonas</taxon>
    </lineage>
</organism>
<protein>
    <submittedName>
        <fullName evidence="1">Uncharacterized protein</fullName>
    </submittedName>
</protein>
<name>A0A653E858_9PSED</name>
<dbReference type="AlphaFoldDB" id="A0A653E858"/>
<accession>A0A653E858</accession>
<evidence type="ECO:0000313" key="1">
    <source>
        <dbReference type="EMBL" id="VEV98910.1"/>
    </source>
</evidence>
<sequence length="76" mass="8284">MPNEKSLKSPMYEITRIFRYLAPQPVQCSAANGAKLINLLACLLPFSTSPMMLQANLSASKTAETNGKRSVPPPTF</sequence>
<dbReference type="EMBL" id="LR215729">
    <property type="protein sequence ID" value="VEV98910.1"/>
    <property type="molecule type" value="Genomic_DNA"/>
</dbReference>